<dbReference type="PANTHER" id="PTHR21152">
    <property type="entry name" value="AMINOTRANSFERASE CLASS V"/>
    <property type="match status" value="1"/>
</dbReference>
<dbReference type="EMBL" id="DSEC01000617">
    <property type="protein sequence ID" value="HER44502.1"/>
    <property type="molecule type" value="Genomic_DNA"/>
</dbReference>
<keyword evidence="3 5" id="KW-0663">Pyridoxal phosphate</keyword>
<dbReference type="InterPro" id="IPR020578">
    <property type="entry name" value="Aminotrans_V_PyrdxlP_BS"/>
</dbReference>
<evidence type="ECO:0000259" key="8">
    <source>
        <dbReference type="Pfam" id="PF00266"/>
    </source>
</evidence>
<dbReference type="PROSITE" id="PS00595">
    <property type="entry name" value="AA_TRANSFER_CLASS_5"/>
    <property type="match status" value="1"/>
</dbReference>
<proteinExistence type="inferred from homology"/>
<keyword evidence="9" id="KW-0808">Transferase</keyword>
<dbReference type="AlphaFoldDB" id="A0A7V2AWF0"/>
<evidence type="ECO:0000256" key="1">
    <source>
        <dbReference type="ARBA" id="ARBA00001933"/>
    </source>
</evidence>
<dbReference type="Proteomes" id="UP000886069">
    <property type="component" value="Unassembled WGS sequence"/>
</dbReference>
<evidence type="ECO:0000313" key="9">
    <source>
        <dbReference type="EMBL" id="HER44502.1"/>
    </source>
</evidence>
<dbReference type="PANTHER" id="PTHR21152:SF40">
    <property type="entry name" value="ALANINE--GLYOXYLATE AMINOTRANSFERASE"/>
    <property type="match status" value="1"/>
</dbReference>
<comment type="similarity">
    <text evidence="2 6">Belongs to the class-V pyridoxal-phosphate-dependent aminotransferase family.</text>
</comment>
<comment type="caution">
    <text evidence="9">The sequence shown here is derived from an EMBL/GenBank/DDBJ whole genome shotgun (WGS) entry which is preliminary data.</text>
</comment>
<dbReference type="InterPro" id="IPR015421">
    <property type="entry name" value="PyrdxlP-dep_Trfase_major"/>
</dbReference>
<dbReference type="GO" id="GO:0008453">
    <property type="term" value="F:alanine-glyoxylate transaminase activity"/>
    <property type="evidence" value="ECO:0007669"/>
    <property type="project" value="TreeGrafter"/>
</dbReference>
<dbReference type="GO" id="GO:0019265">
    <property type="term" value="P:glycine biosynthetic process, by transamination of glyoxylate"/>
    <property type="evidence" value="ECO:0007669"/>
    <property type="project" value="TreeGrafter"/>
</dbReference>
<sequence>MRHERLKIVIAPGPVHVPGQLRDAARPMHHRSGAFRSLVLDMEGMLRELFGTSSAVYALTASGTGAMEAAVVNAVRPDDRVLVVSGGKFGKRWSELLDAYGCGARVLSFEPGAAVDIGRVAVEAGEYGATVVACTHVESSTGLLLDLYALALALPGPLVMVDAVASLGAEELVMDAWGIDVVVSASQKAFASPPGVSFIALSDRARVRAPGHPAFYFDLARYEAGLDRGDTPFTPALETIQMVHASLLQAREAGWDAVRERHRTASAAFRAAMESLSLRSVPENPSAAVQVFVLPEGIDGDRFLRLLEEKHGIIAAGGQDGLKGRVFRAGFLGQFDGGTLLGIVHAVAATLSELGIDINVSDAERAMAPVAGLPALYRGHSAHEPPAAGGRARNVQS</sequence>
<dbReference type="InterPro" id="IPR000192">
    <property type="entry name" value="Aminotrans_V_dom"/>
</dbReference>
<evidence type="ECO:0000256" key="5">
    <source>
        <dbReference type="PIRSR" id="PIRSR000524-50"/>
    </source>
</evidence>
<comment type="cofactor">
    <cofactor evidence="1 5 7">
        <name>pyridoxal 5'-phosphate</name>
        <dbReference type="ChEBI" id="CHEBI:597326"/>
    </cofactor>
</comment>
<dbReference type="GO" id="GO:0004760">
    <property type="term" value="F:L-serine-pyruvate transaminase activity"/>
    <property type="evidence" value="ECO:0007669"/>
    <property type="project" value="TreeGrafter"/>
</dbReference>
<dbReference type="PIRSF" id="PIRSF000524">
    <property type="entry name" value="SPT"/>
    <property type="match status" value="1"/>
</dbReference>
<feature type="binding site" evidence="4">
    <location>
        <position position="328"/>
    </location>
    <ligand>
        <name>substrate</name>
    </ligand>
</feature>
<feature type="domain" description="Aminotransferase class V" evidence="8">
    <location>
        <begin position="25"/>
        <end position="319"/>
    </location>
</feature>
<organism evidence="9">
    <name type="scientific">Eiseniibacteriota bacterium</name>
    <dbReference type="NCBI Taxonomy" id="2212470"/>
    <lineage>
        <taxon>Bacteria</taxon>
        <taxon>Candidatus Eiseniibacteriota</taxon>
    </lineage>
</organism>
<keyword evidence="9" id="KW-0032">Aminotransferase</keyword>
<evidence type="ECO:0000256" key="3">
    <source>
        <dbReference type="ARBA" id="ARBA00022898"/>
    </source>
</evidence>
<dbReference type="InterPro" id="IPR024169">
    <property type="entry name" value="SP_NH2Trfase/AEP_transaminase"/>
</dbReference>
<evidence type="ECO:0000256" key="6">
    <source>
        <dbReference type="RuleBase" id="RU004075"/>
    </source>
</evidence>
<dbReference type="Gene3D" id="3.90.1150.10">
    <property type="entry name" value="Aspartate Aminotransferase, domain 1"/>
    <property type="match status" value="1"/>
</dbReference>
<name>A0A7V2AWF0_UNCEI</name>
<evidence type="ECO:0000256" key="2">
    <source>
        <dbReference type="ARBA" id="ARBA00009236"/>
    </source>
</evidence>
<reference evidence="9" key="1">
    <citation type="journal article" date="2020" name="mSystems">
        <title>Genome- and Community-Level Interaction Insights into Carbon Utilization and Element Cycling Functions of Hydrothermarchaeota in Hydrothermal Sediment.</title>
        <authorList>
            <person name="Zhou Z."/>
            <person name="Liu Y."/>
            <person name="Xu W."/>
            <person name="Pan J."/>
            <person name="Luo Z.H."/>
            <person name="Li M."/>
        </authorList>
    </citation>
    <scope>NUCLEOTIDE SEQUENCE [LARGE SCALE GENOMIC DNA]</scope>
    <source>
        <strain evidence="9">SpSt-1233</strain>
    </source>
</reference>
<evidence type="ECO:0000256" key="4">
    <source>
        <dbReference type="PIRSR" id="PIRSR000524-1"/>
    </source>
</evidence>
<dbReference type="InterPro" id="IPR015422">
    <property type="entry name" value="PyrdxlP-dep_Trfase_small"/>
</dbReference>
<gene>
    <name evidence="9" type="ORF">ENO08_08595</name>
</gene>
<protein>
    <submittedName>
        <fullName evidence="9">Alanine--glyoxylate aminotransferase family protein</fullName>
    </submittedName>
</protein>
<dbReference type="Gene3D" id="3.40.640.10">
    <property type="entry name" value="Type I PLP-dependent aspartate aminotransferase-like (Major domain)"/>
    <property type="match status" value="1"/>
</dbReference>
<dbReference type="InterPro" id="IPR015424">
    <property type="entry name" value="PyrdxlP-dep_Trfase"/>
</dbReference>
<feature type="modified residue" description="N6-(pyridoxal phosphate)lysine" evidence="5">
    <location>
        <position position="188"/>
    </location>
</feature>
<dbReference type="SUPFAM" id="SSF53383">
    <property type="entry name" value="PLP-dependent transferases"/>
    <property type="match status" value="1"/>
</dbReference>
<dbReference type="Pfam" id="PF00266">
    <property type="entry name" value="Aminotran_5"/>
    <property type="match status" value="1"/>
</dbReference>
<evidence type="ECO:0000256" key="7">
    <source>
        <dbReference type="RuleBase" id="RU004504"/>
    </source>
</evidence>
<accession>A0A7V2AWF0</accession>